<evidence type="ECO:0000256" key="7">
    <source>
        <dbReference type="ARBA" id="ARBA00022801"/>
    </source>
</evidence>
<dbReference type="InterPro" id="IPR020084">
    <property type="entry name" value="NUDIX_hydrolase_CS"/>
</dbReference>
<dbReference type="GO" id="GO:0046872">
    <property type="term" value="F:metal ion binding"/>
    <property type="evidence" value="ECO:0007669"/>
    <property type="project" value="UniProtKB-KW"/>
</dbReference>
<comment type="catalytic activity">
    <reaction evidence="9">
        <text>diphospho-myo-inositol polyphosphate + H2O = myo-inositol polyphosphate + phosphate.</text>
        <dbReference type="EC" id="3.6.1.52"/>
    </reaction>
</comment>
<sequence>MVKEKPNSIRIYDSEGYRRRAACICVKNDLEDEVLLVTSSRRPDSWIVPGGGVEPEEEPAVTALREVREEAGVLGQLGRCLGIFENVEHKHRTQVWVMRVTEELPEWEDSRAIGRKRKWFTIPEALLQLAQHKPVQRSYIHSLNNTNPRHNPDISTVASIQLMNNSSSNPLNLNKHS</sequence>
<comment type="subcellular location">
    <subcellularLocation>
        <location evidence="2">Cytoplasm</location>
    </subcellularLocation>
</comment>
<keyword evidence="11" id="KW-1185">Reference proteome</keyword>
<dbReference type="SUPFAM" id="SSF55811">
    <property type="entry name" value="Nudix"/>
    <property type="match status" value="1"/>
</dbReference>
<evidence type="ECO:0000256" key="4">
    <source>
        <dbReference type="ARBA" id="ARBA00012527"/>
    </source>
</evidence>
<dbReference type="GO" id="GO:0005737">
    <property type="term" value="C:cytoplasm"/>
    <property type="evidence" value="ECO:0007669"/>
    <property type="project" value="UniProtKB-SubCell"/>
</dbReference>
<keyword evidence="8" id="KW-0460">Magnesium</keyword>
<dbReference type="RefSeq" id="XP_017892837.1">
    <property type="nucleotide sequence ID" value="XM_018037348.2"/>
</dbReference>
<dbReference type="CTD" id="39226"/>
<dbReference type="GO" id="GO:0008486">
    <property type="term" value="F:diphosphoinositol-polyphosphate diphosphatase activity"/>
    <property type="evidence" value="ECO:0007669"/>
    <property type="project" value="UniProtKB-EC"/>
</dbReference>
<proteinExistence type="inferred from homology"/>
<evidence type="ECO:0000313" key="12">
    <source>
        <dbReference type="RefSeq" id="XP_017892837.1"/>
    </source>
</evidence>
<dbReference type="PANTHER" id="PTHR12629:SF0">
    <property type="entry name" value="DIPHOSPHOINOSITOL-POLYPHOSPHATE DIPHOSPHATASE"/>
    <property type="match status" value="1"/>
</dbReference>
<evidence type="ECO:0000259" key="10">
    <source>
        <dbReference type="PROSITE" id="PS51462"/>
    </source>
</evidence>
<dbReference type="PROSITE" id="PS51462">
    <property type="entry name" value="NUDIX"/>
    <property type="match status" value="1"/>
</dbReference>
<dbReference type="Proteomes" id="UP000694925">
    <property type="component" value="Unplaced"/>
</dbReference>
<reference evidence="12" key="1">
    <citation type="submission" date="2025-08" db="UniProtKB">
        <authorList>
            <consortium name="RefSeq"/>
        </authorList>
    </citation>
    <scope>IDENTIFICATION</scope>
    <source>
        <tissue evidence="12">Whole body</tissue>
    </source>
</reference>
<dbReference type="GO" id="GO:1901911">
    <property type="term" value="P:adenosine 5'-(hexahydrogen pentaphosphate) catabolic process"/>
    <property type="evidence" value="ECO:0007669"/>
    <property type="project" value="TreeGrafter"/>
</dbReference>
<evidence type="ECO:0000313" key="11">
    <source>
        <dbReference type="Proteomes" id="UP000694925"/>
    </source>
</evidence>
<dbReference type="GO" id="GO:1901909">
    <property type="term" value="P:diadenosine hexaphosphate catabolic process"/>
    <property type="evidence" value="ECO:0007669"/>
    <property type="project" value="TreeGrafter"/>
</dbReference>
<evidence type="ECO:0000256" key="9">
    <source>
        <dbReference type="ARBA" id="ARBA00033994"/>
    </source>
</evidence>
<dbReference type="InterPro" id="IPR000086">
    <property type="entry name" value="NUDIX_hydrolase_dom"/>
</dbReference>
<keyword evidence="6" id="KW-0479">Metal-binding</keyword>
<dbReference type="GeneID" id="108632656"/>
<accession>A0AAJ7JGG6</accession>
<dbReference type="FunFam" id="3.90.79.10:FF:000002">
    <property type="entry name" value="diphosphoinositol polyphosphate phosphohydrolase 1"/>
    <property type="match status" value="1"/>
</dbReference>
<dbReference type="GO" id="GO:0071543">
    <property type="term" value="P:diphosphoinositol polyphosphate metabolic process"/>
    <property type="evidence" value="ECO:0007669"/>
    <property type="project" value="TreeGrafter"/>
</dbReference>
<dbReference type="GO" id="GO:0000298">
    <property type="term" value="F:endopolyphosphatase activity"/>
    <property type="evidence" value="ECO:0007669"/>
    <property type="project" value="TreeGrafter"/>
</dbReference>
<dbReference type="GO" id="GO:0034431">
    <property type="term" value="F:bis(5'-adenosyl)-hexaphosphatase activity"/>
    <property type="evidence" value="ECO:0007669"/>
    <property type="project" value="TreeGrafter"/>
</dbReference>
<dbReference type="GO" id="GO:0034432">
    <property type="term" value="F:bis(5'-adenosyl)-pentaphosphatase activity"/>
    <property type="evidence" value="ECO:0007669"/>
    <property type="project" value="TreeGrafter"/>
</dbReference>
<dbReference type="GO" id="GO:0005634">
    <property type="term" value="C:nucleus"/>
    <property type="evidence" value="ECO:0007669"/>
    <property type="project" value="TreeGrafter"/>
</dbReference>
<dbReference type="InterPro" id="IPR047198">
    <property type="entry name" value="DDP-like_NUDIX"/>
</dbReference>
<gene>
    <name evidence="12" type="primary">LOC108632656</name>
</gene>
<dbReference type="AlphaFoldDB" id="A0AAJ7JGG6"/>
<keyword evidence="5" id="KW-0963">Cytoplasm</keyword>
<dbReference type="KEGG" id="ccal:108632656"/>
<comment type="cofactor">
    <cofactor evidence="1">
        <name>Mg(2+)</name>
        <dbReference type="ChEBI" id="CHEBI:18420"/>
    </cofactor>
</comment>
<dbReference type="PROSITE" id="PS00893">
    <property type="entry name" value="NUDIX_BOX"/>
    <property type="match status" value="1"/>
</dbReference>
<dbReference type="InterPro" id="IPR015797">
    <property type="entry name" value="NUDIX_hydrolase-like_dom_sf"/>
</dbReference>
<name>A0AAJ7JGG6_9HYME</name>
<dbReference type="GO" id="GO:1901907">
    <property type="term" value="P:diadenosine pentaphosphate catabolic process"/>
    <property type="evidence" value="ECO:0007669"/>
    <property type="project" value="TreeGrafter"/>
</dbReference>
<protein>
    <recommendedName>
        <fullName evidence="4">diphosphoinositol-polyphosphate diphosphatase</fullName>
        <ecNumber evidence="4">3.6.1.52</ecNumber>
    </recommendedName>
</protein>
<evidence type="ECO:0000256" key="2">
    <source>
        <dbReference type="ARBA" id="ARBA00004496"/>
    </source>
</evidence>
<evidence type="ECO:0000256" key="3">
    <source>
        <dbReference type="ARBA" id="ARBA00008266"/>
    </source>
</evidence>
<evidence type="ECO:0000256" key="5">
    <source>
        <dbReference type="ARBA" id="ARBA00022490"/>
    </source>
</evidence>
<dbReference type="Pfam" id="PF00293">
    <property type="entry name" value="NUDIX"/>
    <property type="match status" value="1"/>
</dbReference>
<comment type="similarity">
    <text evidence="3">Belongs to the Nudix hydrolase family. DIPP subfamily.</text>
</comment>
<dbReference type="EC" id="3.6.1.52" evidence="4"/>
<keyword evidence="7" id="KW-0378">Hydrolase</keyword>
<evidence type="ECO:0000256" key="8">
    <source>
        <dbReference type="ARBA" id="ARBA00022842"/>
    </source>
</evidence>
<evidence type="ECO:0000256" key="6">
    <source>
        <dbReference type="ARBA" id="ARBA00022723"/>
    </source>
</evidence>
<dbReference type="CDD" id="cd04666">
    <property type="entry name" value="NUDIX_DIPP2_like_Nudt4"/>
    <property type="match status" value="1"/>
</dbReference>
<dbReference type="PANTHER" id="PTHR12629">
    <property type="entry name" value="DIPHOSPHOINOSITOL POLYPHOSPHATE PHOSPHOHYDROLASE"/>
    <property type="match status" value="1"/>
</dbReference>
<organism evidence="11 12">
    <name type="scientific">Ceratina calcarata</name>
    <dbReference type="NCBI Taxonomy" id="156304"/>
    <lineage>
        <taxon>Eukaryota</taxon>
        <taxon>Metazoa</taxon>
        <taxon>Ecdysozoa</taxon>
        <taxon>Arthropoda</taxon>
        <taxon>Hexapoda</taxon>
        <taxon>Insecta</taxon>
        <taxon>Pterygota</taxon>
        <taxon>Neoptera</taxon>
        <taxon>Endopterygota</taxon>
        <taxon>Hymenoptera</taxon>
        <taxon>Apocrita</taxon>
        <taxon>Aculeata</taxon>
        <taxon>Apoidea</taxon>
        <taxon>Anthophila</taxon>
        <taxon>Apidae</taxon>
        <taxon>Ceratina</taxon>
        <taxon>Zadontomerus</taxon>
    </lineage>
</organism>
<evidence type="ECO:0000256" key="1">
    <source>
        <dbReference type="ARBA" id="ARBA00001946"/>
    </source>
</evidence>
<feature type="domain" description="Nudix hydrolase" evidence="10">
    <location>
        <begin position="17"/>
        <end position="142"/>
    </location>
</feature>
<dbReference type="Gene3D" id="3.90.79.10">
    <property type="entry name" value="Nucleoside Triphosphate Pyrophosphohydrolase"/>
    <property type="match status" value="1"/>
</dbReference>